<dbReference type="InterPro" id="IPR026575">
    <property type="entry name" value="GpdQ/CpdA-like"/>
</dbReference>
<dbReference type="GO" id="GO:0046872">
    <property type="term" value="F:metal ion binding"/>
    <property type="evidence" value="ECO:0007669"/>
    <property type="project" value="UniProtKB-KW"/>
</dbReference>
<dbReference type="PANTHER" id="PTHR42988:SF2">
    <property type="entry name" value="CYCLIC NUCLEOTIDE PHOSPHODIESTERASE CBUA0032-RELATED"/>
    <property type="match status" value="1"/>
</dbReference>
<dbReference type="AlphaFoldDB" id="A0ABD4T332"/>
<sequence length="273" mass="30939">MSNTPMPMNDAHDSITVLQLSDIHLFESAEQDLLGLNTYQSLETVLEKIQQQHPTPDLFLLTGDLAQDKSLGAYHLLYHKLSPLSSPIYWIPGNHDDPAAMLKVLNQDPFDKSRSFRQGNWQFILLDSSVPNQVPGILSDHELNRLEQELTATAPAPTVVALHHPPHSISSDWLDPLCLQNREDLWAVLDPHPQVKLVLCGHIHQDFCYERQGVQYLSTPSTCVQFTPRSHSFALDERHPGYRVLQLEKSGQFKTWIERVPVKPTMDLAAQGY</sequence>
<name>A0ABD4T332_9CYAN</name>
<evidence type="ECO:0000256" key="1">
    <source>
        <dbReference type="ARBA" id="ARBA00022723"/>
    </source>
</evidence>
<evidence type="ECO:0000256" key="2">
    <source>
        <dbReference type="ARBA" id="ARBA00022801"/>
    </source>
</evidence>
<dbReference type="InterPro" id="IPR050884">
    <property type="entry name" value="CNP_phosphodiesterase-III"/>
</dbReference>
<keyword evidence="1" id="KW-0479">Metal-binding</keyword>
<evidence type="ECO:0000313" key="6">
    <source>
        <dbReference type="EMBL" id="MCM1982845.1"/>
    </source>
</evidence>
<organism evidence="6 7">
    <name type="scientific">Lyngbya confervoides BDU141951</name>
    <dbReference type="NCBI Taxonomy" id="1574623"/>
    <lineage>
        <taxon>Bacteria</taxon>
        <taxon>Bacillati</taxon>
        <taxon>Cyanobacteriota</taxon>
        <taxon>Cyanophyceae</taxon>
        <taxon>Oscillatoriophycideae</taxon>
        <taxon>Oscillatoriales</taxon>
        <taxon>Microcoleaceae</taxon>
        <taxon>Lyngbya</taxon>
    </lineage>
</organism>
<dbReference type="NCBIfam" id="NF008359">
    <property type="entry name" value="PRK11148.1"/>
    <property type="match status" value="1"/>
</dbReference>
<dbReference type="EMBL" id="JTHE03000045">
    <property type="protein sequence ID" value="MCM1982845.1"/>
    <property type="molecule type" value="Genomic_DNA"/>
</dbReference>
<dbReference type="Proteomes" id="UP000031561">
    <property type="component" value="Unassembled WGS sequence"/>
</dbReference>
<gene>
    <name evidence="6" type="primary">cpdA</name>
    <name evidence="6" type="ORF">QQ91_0008415</name>
</gene>
<dbReference type="InterPro" id="IPR029052">
    <property type="entry name" value="Metallo-depent_PP-like"/>
</dbReference>
<evidence type="ECO:0000256" key="4">
    <source>
        <dbReference type="ARBA" id="ARBA00025742"/>
    </source>
</evidence>
<keyword evidence="3" id="KW-0408">Iron</keyword>
<dbReference type="PANTHER" id="PTHR42988">
    <property type="entry name" value="PHOSPHOHYDROLASE"/>
    <property type="match status" value="1"/>
</dbReference>
<dbReference type="GO" id="GO:0004115">
    <property type="term" value="F:3',5'-cyclic-AMP phosphodiesterase activity"/>
    <property type="evidence" value="ECO:0007669"/>
    <property type="project" value="UniProtKB-EC"/>
</dbReference>
<proteinExistence type="inferred from homology"/>
<protein>
    <submittedName>
        <fullName evidence="6">3',5'-cyclic-AMP phosphodiesterase</fullName>
        <ecNumber evidence="6">3.1.4.53</ecNumber>
    </submittedName>
</protein>
<evidence type="ECO:0000256" key="3">
    <source>
        <dbReference type="ARBA" id="ARBA00023004"/>
    </source>
</evidence>
<dbReference type="SUPFAM" id="SSF56300">
    <property type="entry name" value="Metallo-dependent phosphatases"/>
    <property type="match status" value="1"/>
</dbReference>
<keyword evidence="7" id="KW-1185">Reference proteome</keyword>
<dbReference type="Pfam" id="PF00149">
    <property type="entry name" value="Metallophos"/>
    <property type="match status" value="1"/>
</dbReference>
<dbReference type="EC" id="3.1.4.53" evidence="6"/>
<evidence type="ECO:0000259" key="5">
    <source>
        <dbReference type="Pfam" id="PF00149"/>
    </source>
</evidence>
<evidence type="ECO:0000313" key="7">
    <source>
        <dbReference type="Proteomes" id="UP000031561"/>
    </source>
</evidence>
<accession>A0ABD4T332</accession>
<dbReference type="CDD" id="cd07402">
    <property type="entry name" value="MPP_GpdQ"/>
    <property type="match status" value="1"/>
</dbReference>
<dbReference type="InterPro" id="IPR004843">
    <property type="entry name" value="Calcineurin-like_PHP"/>
</dbReference>
<dbReference type="RefSeq" id="WP_250833299.1">
    <property type="nucleotide sequence ID" value="NZ_JTHE03000045.1"/>
</dbReference>
<comment type="caution">
    <text evidence="6">The sequence shown here is derived from an EMBL/GenBank/DDBJ whole genome shotgun (WGS) entry which is preliminary data.</text>
</comment>
<keyword evidence="2 6" id="KW-0378">Hydrolase</keyword>
<feature type="domain" description="Calcineurin-like phosphoesterase" evidence="5">
    <location>
        <begin position="16"/>
        <end position="205"/>
    </location>
</feature>
<dbReference type="Gene3D" id="3.60.21.10">
    <property type="match status" value="1"/>
</dbReference>
<reference evidence="6 7" key="1">
    <citation type="journal article" date="2015" name="Genome Announc.">
        <title>Draft Genome Sequence of Filamentous Marine Cyanobacterium Lyngbya confervoides Strain BDU141951.</title>
        <authorList>
            <person name="Chandrababunaidu M.M."/>
            <person name="Sen D."/>
            <person name="Tripathy S."/>
        </authorList>
    </citation>
    <scope>NUCLEOTIDE SEQUENCE [LARGE SCALE GENOMIC DNA]</scope>
    <source>
        <strain evidence="6 7">BDU141951</strain>
    </source>
</reference>
<comment type="similarity">
    <text evidence="4">Belongs to the cyclic nucleotide phosphodiesterase class-III family.</text>
</comment>